<keyword evidence="1" id="KW-0472">Membrane</keyword>
<evidence type="ECO:0000313" key="4">
    <source>
        <dbReference type="Proteomes" id="UP001159405"/>
    </source>
</evidence>
<gene>
    <name evidence="3" type="ORF">PLOB_00003819</name>
</gene>
<feature type="chain" id="PRO_5047356193" description="PTTG1 interacting protein" evidence="2">
    <location>
        <begin position="26"/>
        <end position="180"/>
    </location>
</feature>
<dbReference type="Proteomes" id="UP001159405">
    <property type="component" value="Unassembled WGS sequence"/>
</dbReference>
<keyword evidence="4" id="KW-1185">Reference proteome</keyword>
<dbReference type="PANTHER" id="PTHR15191:SF3">
    <property type="entry name" value="PITUITARY TUMOR-TRANSFORMING GENE PROTEIN-BINDING FACTOR"/>
    <property type="match status" value="1"/>
</dbReference>
<keyword evidence="1" id="KW-0812">Transmembrane</keyword>
<reference evidence="3 4" key="1">
    <citation type="submission" date="2022-05" db="EMBL/GenBank/DDBJ databases">
        <authorList>
            <consortium name="Genoscope - CEA"/>
            <person name="William W."/>
        </authorList>
    </citation>
    <scope>NUCLEOTIDE SEQUENCE [LARGE SCALE GENOMIC DNA]</scope>
</reference>
<evidence type="ECO:0000313" key="3">
    <source>
        <dbReference type="EMBL" id="CAH3159598.1"/>
    </source>
</evidence>
<proteinExistence type="predicted"/>
<sequence length="180" mass="20723">MNILKAFFFTFISTILYLGPTEISTQDVNDSSILVCSSADNCETCVRDTACFWCETKLLCKVYSAGNEEAQNKQCGEWKWKSCNEVIEAPTTVIISAATVSAGLIFVLLVFICIKRDIWNSLKNSQFCDRWDRSDREGLFEQEERLKRKRKHRKSQSSKAQKFAEKYQLNDSEILLYQSP</sequence>
<protein>
    <recommendedName>
        <fullName evidence="5">PTTG1 interacting protein</fullName>
    </recommendedName>
</protein>
<evidence type="ECO:0000256" key="1">
    <source>
        <dbReference type="SAM" id="Phobius"/>
    </source>
</evidence>
<dbReference type="EMBL" id="CALNXK010000114">
    <property type="protein sequence ID" value="CAH3159598.1"/>
    <property type="molecule type" value="Genomic_DNA"/>
</dbReference>
<dbReference type="InterPro" id="IPR052304">
    <property type="entry name" value="PTTG1IP"/>
</dbReference>
<keyword evidence="1" id="KW-1133">Transmembrane helix</keyword>
<evidence type="ECO:0000256" key="2">
    <source>
        <dbReference type="SAM" id="SignalP"/>
    </source>
</evidence>
<keyword evidence="2" id="KW-0732">Signal</keyword>
<evidence type="ECO:0008006" key="5">
    <source>
        <dbReference type="Google" id="ProtNLM"/>
    </source>
</evidence>
<dbReference type="PANTHER" id="PTHR15191">
    <property type="entry name" value="PROTEIN CBG20567"/>
    <property type="match status" value="1"/>
</dbReference>
<organism evidence="3 4">
    <name type="scientific">Porites lobata</name>
    <dbReference type="NCBI Taxonomy" id="104759"/>
    <lineage>
        <taxon>Eukaryota</taxon>
        <taxon>Metazoa</taxon>
        <taxon>Cnidaria</taxon>
        <taxon>Anthozoa</taxon>
        <taxon>Hexacorallia</taxon>
        <taxon>Scleractinia</taxon>
        <taxon>Fungiina</taxon>
        <taxon>Poritidae</taxon>
        <taxon>Porites</taxon>
    </lineage>
</organism>
<name>A0ABN8QDE7_9CNID</name>
<feature type="transmembrane region" description="Helical" evidence="1">
    <location>
        <begin position="93"/>
        <end position="114"/>
    </location>
</feature>
<accession>A0ABN8QDE7</accession>
<feature type="signal peptide" evidence="2">
    <location>
        <begin position="1"/>
        <end position="25"/>
    </location>
</feature>
<comment type="caution">
    <text evidence="3">The sequence shown here is derived from an EMBL/GenBank/DDBJ whole genome shotgun (WGS) entry which is preliminary data.</text>
</comment>